<evidence type="ECO:0000313" key="1">
    <source>
        <dbReference type="EMBL" id="SDI92533.1"/>
    </source>
</evidence>
<feature type="non-terminal residue" evidence="1">
    <location>
        <position position="48"/>
    </location>
</feature>
<sequence>MLHTAALTLQISAVDILAQVPNPGGGEAPPGSEGLLTILKWAAWIALA</sequence>
<gene>
    <name evidence="1" type="ORF">SAMN04488693_13420</name>
</gene>
<evidence type="ECO:0000313" key="2">
    <source>
        <dbReference type="Proteomes" id="UP000199258"/>
    </source>
</evidence>
<dbReference type="EMBL" id="FNDT01000034">
    <property type="protein sequence ID" value="SDI92533.1"/>
    <property type="molecule type" value="Genomic_DNA"/>
</dbReference>
<dbReference type="AlphaFoldDB" id="A0A1G8PJ61"/>
<protein>
    <submittedName>
        <fullName evidence="1">Uncharacterized protein</fullName>
    </submittedName>
</protein>
<keyword evidence="2" id="KW-1185">Reference proteome</keyword>
<dbReference type="STRING" id="335973.SAMN04488693_13420"/>
<proteinExistence type="predicted"/>
<accession>A0A1G8PJ61</accession>
<dbReference type="Proteomes" id="UP000199258">
    <property type="component" value="Unassembled WGS sequence"/>
</dbReference>
<organism evidence="1 2">
    <name type="scientific">Arthrobacter subterraneus</name>
    <dbReference type="NCBI Taxonomy" id="335973"/>
    <lineage>
        <taxon>Bacteria</taxon>
        <taxon>Bacillati</taxon>
        <taxon>Actinomycetota</taxon>
        <taxon>Actinomycetes</taxon>
        <taxon>Micrococcales</taxon>
        <taxon>Micrococcaceae</taxon>
        <taxon>Arthrobacter</taxon>
    </lineage>
</organism>
<name>A0A1G8PJ61_9MICC</name>
<reference evidence="1 2" key="1">
    <citation type="submission" date="2016-10" db="EMBL/GenBank/DDBJ databases">
        <authorList>
            <person name="de Groot N.N."/>
        </authorList>
    </citation>
    <scope>NUCLEOTIDE SEQUENCE [LARGE SCALE GENOMIC DNA]</scope>
    <source>
        <strain evidence="1 2">NP_1H</strain>
    </source>
</reference>